<dbReference type="RefSeq" id="WP_131167763.1">
    <property type="nucleotide sequence ID" value="NZ_SDMQ01000005.1"/>
</dbReference>
<feature type="compositionally biased region" description="Basic and acidic residues" evidence="1">
    <location>
        <begin position="1"/>
        <end position="23"/>
    </location>
</feature>
<evidence type="ECO:0000256" key="1">
    <source>
        <dbReference type="SAM" id="MobiDB-lite"/>
    </source>
</evidence>
<protein>
    <submittedName>
        <fullName evidence="2">Uncharacterized protein</fullName>
    </submittedName>
</protein>
<organism evidence="2 3">
    <name type="scientific">Propioniciclava sinopodophylli</name>
    <dbReference type="NCBI Taxonomy" id="1837344"/>
    <lineage>
        <taxon>Bacteria</taxon>
        <taxon>Bacillati</taxon>
        <taxon>Actinomycetota</taxon>
        <taxon>Actinomycetes</taxon>
        <taxon>Propionibacteriales</taxon>
        <taxon>Propionibacteriaceae</taxon>
        <taxon>Propioniciclava</taxon>
    </lineage>
</organism>
<dbReference type="Proteomes" id="UP000292373">
    <property type="component" value="Unassembled WGS sequence"/>
</dbReference>
<accession>A0A4Q9KG83</accession>
<dbReference type="EMBL" id="SDMQ01000005">
    <property type="protein sequence ID" value="TBT85422.1"/>
    <property type="molecule type" value="Genomic_DNA"/>
</dbReference>
<reference evidence="2 3" key="1">
    <citation type="submission" date="2019-01" db="EMBL/GenBank/DDBJ databases">
        <title>Lactibacter flavus gen. nov., sp. nov., a novel bacterium of the family Propionibacteriaceae isolated from raw milk and dairy products.</title>
        <authorList>
            <person name="Huptas C."/>
            <person name="Wenning M."/>
            <person name="Breitenwieser F."/>
            <person name="Doll E."/>
            <person name="Von Neubeck M."/>
            <person name="Busse H.-J."/>
            <person name="Scherer S."/>
        </authorList>
    </citation>
    <scope>NUCLEOTIDE SEQUENCE [LARGE SCALE GENOMIC DNA]</scope>
    <source>
        <strain evidence="2 3">KCTC 33808</strain>
    </source>
</reference>
<evidence type="ECO:0000313" key="3">
    <source>
        <dbReference type="Proteomes" id="UP000292373"/>
    </source>
</evidence>
<proteinExistence type="predicted"/>
<dbReference type="AlphaFoldDB" id="A0A4Q9KG83"/>
<name>A0A4Q9KG83_9ACTN</name>
<keyword evidence="3" id="KW-1185">Reference proteome</keyword>
<evidence type="ECO:0000313" key="2">
    <source>
        <dbReference type="EMBL" id="TBT85422.1"/>
    </source>
</evidence>
<gene>
    <name evidence="2" type="ORF">ET989_06670</name>
</gene>
<feature type="compositionally biased region" description="Acidic residues" evidence="1">
    <location>
        <begin position="35"/>
        <end position="46"/>
    </location>
</feature>
<sequence length="73" mass="8111">MTDPTLDPRESRLDDVDAPREDIQALDEPLVNLDATDDEVEGEESADDKYIQVIDGRPETLGVDVQDSPAQDR</sequence>
<feature type="region of interest" description="Disordered" evidence="1">
    <location>
        <begin position="1"/>
        <end position="73"/>
    </location>
</feature>
<comment type="caution">
    <text evidence="2">The sequence shown here is derived from an EMBL/GenBank/DDBJ whole genome shotgun (WGS) entry which is preliminary data.</text>
</comment>